<evidence type="ECO:0000313" key="7">
    <source>
        <dbReference type="EMBL" id="CAH9060245.1"/>
    </source>
</evidence>
<feature type="compositionally biased region" description="Basic residues" evidence="5">
    <location>
        <begin position="521"/>
        <end position="530"/>
    </location>
</feature>
<protein>
    <recommendedName>
        <fullName evidence="6">SWIM-type domain-containing protein</fullName>
    </recommendedName>
</protein>
<dbReference type="Pfam" id="PF04434">
    <property type="entry name" value="SWIM"/>
    <property type="match status" value="1"/>
</dbReference>
<evidence type="ECO:0000256" key="5">
    <source>
        <dbReference type="SAM" id="MobiDB-lite"/>
    </source>
</evidence>
<evidence type="ECO:0000313" key="8">
    <source>
        <dbReference type="Proteomes" id="UP001152523"/>
    </source>
</evidence>
<keyword evidence="8" id="KW-1185">Reference proteome</keyword>
<dbReference type="AlphaFoldDB" id="A0AAV0C067"/>
<evidence type="ECO:0000256" key="3">
    <source>
        <dbReference type="ARBA" id="ARBA00022833"/>
    </source>
</evidence>
<evidence type="ECO:0000259" key="6">
    <source>
        <dbReference type="PROSITE" id="PS50966"/>
    </source>
</evidence>
<evidence type="ECO:0000256" key="1">
    <source>
        <dbReference type="ARBA" id="ARBA00022723"/>
    </source>
</evidence>
<dbReference type="Proteomes" id="UP001152523">
    <property type="component" value="Unassembled WGS sequence"/>
</dbReference>
<feature type="compositionally biased region" description="Basic residues" evidence="5">
    <location>
        <begin position="578"/>
        <end position="593"/>
    </location>
</feature>
<keyword evidence="2 4" id="KW-0863">Zinc-finger</keyword>
<dbReference type="PANTHER" id="PTHR31973:SF187">
    <property type="entry name" value="MUTATOR TRANSPOSASE MUDRA PROTEIN"/>
    <property type="match status" value="1"/>
</dbReference>
<name>A0AAV0C067_9ASTE</name>
<comment type="caution">
    <text evidence="7">The sequence shown here is derived from an EMBL/GenBank/DDBJ whole genome shotgun (WGS) entry which is preliminary data.</text>
</comment>
<accession>A0AAV0C067</accession>
<gene>
    <name evidence="7" type="ORF">CEPIT_LOCUS1524</name>
</gene>
<dbReference type="PROSITE" id="PS50966">
    <property type="entry name" value="ZF_SWIM"/>
    <property type="match status" value="1"/>
</dbReference>
<keyword evidence="3" id="KW-0862">Zinc</keyword>
<dbReference type="SMART" id="SM00575">
    <property type="entry name" value="ZnF_PMZ"/>
    <property type="match status" value="1"/>
</dbReference>
<dbReference type="InterPro" id="IPR018289">
    <property type="entry name" value="MULE_transposase_dom"/>
</dbReference>
<dbReference type="InterPro" id="IPR004332">
    <property type="entry name" value="Transposase_MuDR"/>
</dbReference>
<organism evidence="7 8">
    <name type="scientific">Cuscuta epithymum</name>
    <dbReference type="NCBI Taxonomy" id="186058"/>
    <lineage>
        <taxon>Eukaryota</taxon>
        <taxon>Viridiplantae</taxon>
        <taxon>Streptophyta</taxon>
        <taxon>Embryophyta</taxon>
        <taxon>Tracheophyta</taxon>
        <taxon>Spermatophyta</taxon>
        <taxon>Magnoliopsida</taxon>
        <taxon>eudicotyledons</taxon>
        <taxon>Gunneridae</taxon>
        <taxon>Pentapetalae</taxon>
        <taxon>asterids</taxon>
        <taxon>lamiids</taxon>
        <taxon>Solanales</taxon>
        <taxon>Convolvulaceae</taxon>
        <taxon>Cuscuteae</taxon>
        <taxon>Cuscuta</taxon>
        <taxon>Cuscuta subgen. Cuscuta</taxon>
    </lineage>
</organism>
<feature type="region of interest" description="Disordered" evidence="5">
    <location>
        <begin position="633"/>
        <end position="687"/>
    </location>
</feature>
<dbReference type="Pfam" id="PF10551">
    <property type="entry name" value="MULE"/>
    <property type="match status" value="1"/>
</dbReference>
<feature type="region of interest" description="Disordered" evidence="5">
    <location>
        <begin position="514"/>
        <end position="543"/>
    </location>
</feature>
<proteinExistence type="predicted"/>
<evidence type="ECO:0000256" key="2">
    <source>
        <dbReference type="ARBA" id="ARBA00022771"/>
    </source>
</evidence>
<dbReference type="GO" id="GO:0008270">
    <property type="term" value="F:zinc ion binding"/>
    <property type="evidence" value="ECO:0007669"/>
    <property type="project" value="UniProtKB-KW"/>
</dbReference>
<feature type="domain" description="SWIM-type" evidence="6">
    <location>
        <begin position="440"/>
        <end position="472"/>
    </location>
</feature>
<keyword evidence="1" id="KW-0479">Metal-binding</keyword>
<dbReference type="Pfam" id="PF03108">
    <property type="entry name" value="DBD_Tnp_Mut"/>
    <property type="match status" value="1"/>
</dbReference>
<dbReference type="InterPro" id="IPR006564">
    <property type="entry name" value="Znf_PMZ"/>
</dbReference>
<evidence type="ECO:0000256" key="4">
    <source>
        <dbReference type="PROSITE-ProRule" id="PRU00325"/>
    </source>
</evidence>
<reference evidence="7" key="1">
    <citation type="submission" date="2022-07" db="EMBL/GenBank/DDBJ databases">
        <authorList>
            <person name="Macas J."/>
            <person name="Novak P."/>
            <person name="Neumann P."/>
        </authorList>
    </citation>
    <scope>NUCLEOTIDE SEQUENCE</scope>
</reference>
<dbReference type="PANTHER" id="PTHR31973">
    <property type="entry name" value="POLYPROTEIN, PUTATIVE-RELATED"/>
    <property type="match status" value="1"/>
</dbReference>
<feature type="region of interest" description="Disordered" evidence="5">
    <location>
        <begin position="565"/>
        <end position="593"/>
    </location>
</feature>
<dbReference type="EMBL" id="CAMAPF010000008">
    <property type="protein sequence ID" value="CAH9060245.1"/>
    <property type="molecule type" value="Genomic_DNA"/>
</dbReference>
<sequence>MLFDDGNQFKSALINYAVQKKKDIRWIKNEPLRIQAGCSANCPFKCTASWSSTYKCVQLKTWDATHQCNDKFKLKIVSQTWLEEKYEDKIRDNPEIRKVELQKHIRNDLNIHVNVSKVKRVIVRVLKKVNASFGEQFRRVRDYAQECMRSNPGSTVIVKTNRIVEDGPEVFQRMYVCFGALKRGFLAGCRNIIGLDGSFLKGMLKGELLSAVGRDGNNEMYPIAWAVVEIENTDSWRWFLDLLKHDLQIDNTYHWTFMSDQQKGLMTAIKELFPNSEQRNCCMHIHANWSKKHKGHVMKMHFWNCARCTTEAQLKEQLHALGKINSEAKADLEGFDNHQWCKAFFRTDVKCDIVHNNLSEAFNNTIVKARSKPIIPMLEAIRLATMKRIAKKVGFGSKWVGNHGPRIMKKLNSNITQSMGWKVVFNGDDGYEVKRGRHQYKVRLEGRICSCRAWELSGIPCPHAICAIFDRGGDSEEYIHECYSKAVYTTVYSHHLEPMNGELLWENTQLNDIAPPVPKKMSGRPKKKRNREANEVPAAVNARTTLSRKGRVMTCSNCKVAGHNKAKCPNQTTDSQPKQRKRREERKEKPRKRKNLTGTGELVCVLWIMCNLNFVWLNFFILVCVQAGDSNEQPLQGRGVQASDSNEQALQGGGVQTGDSNQQAVQGGGVQPDNSNEQGQLGGGVQGRGSCEQWDMAGGGCEQWDMPGGGCEQWDMA</sequence>
<dbReference type="InterPro" id="IPR007527">
    <property type="entry name" value="Znf_SWIM"/>
</dbReference>